<name>A0AAD9W835_PHOAM</name>
<dbReference type="EMBL" id="JAUJFL010000002">
    <property type="protein sequence ID" value="KAK2611363.1"/>
    <property type="molecule type" value="Genomic_DNA"/>
</dbReference>
<evidence type="ECO:0000259" key="10">
    <source>
        <dbReference type="PROSITE" id="PS50048"/>
    </source>
</evidence>
<accession>A0AAD9W835</accession>
<feature type="compositionally biased region" description="Polar residues" evidence="9">
    <location>
        <begin position="75"/>
        <end position="90"/>
    </location>
</feature>
<keyword evidence="4" id="KW-0805">Transcription regulation</keyword>
<dbReference type="InterPro" id="IPR051089">
    <property type="entry name" value="prtT"/>
</dbReference>
<keyword evidence="3" id="KW-0862">Zinc</keyword>
<feature type="compositionally biased region" description="Polar residues" evidence="9">
    <location>
        <begin position="51"/>
        <end position="66"/>
    </location>
</feature>
<dbReference type="InterPro" id="IPR007219">
    <property type="entry name" value="XnlR_reg_dom"/>
</dbReference>
<comment type="caution">
    <text evidence="11">The sequence shown here is derived from an EMBL/GenBank/DDBJ whole genome shotgun (WGS) entry which is preliminary data.</text>
</comment>
<dbReference type="InterPro" id="IPR001138">
    <property type="entry name" value="Zn2Cys6_DnaBD"/>
</dbReference>
<dbReference type="InterPro" id="IPR036864">
    <property type="entry name" value="Zn2-C6_fun-type_DNA-bd_sf"/>
</dbReference>
<dbReference type="Proteomes" id="UP001265746">
    <property type="component" value="Unassembled WGS sequence"/>
</dbReference>
<dbReference type="Pfam" id="PF04082">
    <property type="entry name" value="Fungal_trans"/>
    <property type="match status" value="1"/>
</dbReference>
<evidence type="ECO:0000313" key="11">
    <source>
        <dbReference type="EMBL" id="KAK2611363.1"/>
    </source>
</evidence>
<comment type="subcellular location">
    <subcellularLocation>
        <location evidence="1">Nucleus</location>
    </subcellularLocation>
</comment>
<keyword evidence="5" id="KW-0238">DNA-binding</keyword>
<dbReference type="GO" id="GO:0000976">
    <property type="term" value="F:transcription cis-regulatory region binding"/>
    <property type="evidence" value="ECO:0007669"/>
    <property type="project" value="TreeGrafter"/>
</dbReference>
<gene>
    <name evidence="11" type="ORF">N8I77_004707</name>
</gene>
<feature type="region of interest" description="Disordered" evidence="9">
    <location>
        <begin position="785"/>
        <end position="855"/>
    </location>
</feature>
<dbReference type="CDD" id="cd00067">
    <property type="entry name" value="GAL4"/>
    <property type="match status" value="1"/>
</dbReference>
<evidence type="ECO:0000256" key="9">
    <source>
        <dbReference type="SAM" id="MobiDB-lite"/>
    </source>
</evidence>
<dbReference type="FunFam" id="4.10.240.10:FF:000003">
    <property type="entry name" value="C6 transcription factor (Leu3)"/>
    <property type="match status" value="1"/>
</dbReference>
<feature type="domain" description="Zn(2)-C6 fungal-type" evidence="10">
    <location>
        <begin position="157"/>
        <end position="191"/>
    </location>
</feature>
<keyword evidence="12" id="KW-1185">Reference proteome</keyword>
<evidence type="ECO:0000256" key="5">
    <source>
        <dbReference type="ARBA" id="ARBA00023125"/>
    </source>
</evidence>
<dbReference type="Pfam" id="PF00172">
    <property type="entry name" value="Zn_clus"/>
    <property type="match status" value="1"/>
</dbReference>
<feature type="region of interest" description="Disordered" evidence="9">
    <location>
        <begin position="255"/>
        <end position="318"/>
    </location>
</feature>
<evidence type="ECO:0000256" key="4">
    <source>
        <dbReference type="ARBA" id="ARBA00023015"/>
    </source>
</evidence>
<evidence type="ECO:0000313" key="12">
    <source>
        <dbReference type="Proteomes" id="UP001265746"/>
    </source>
</evidence>
<feature type="compositionally biased region" description="Low complexity" evidence="9">
    <location>
        <begin position="106"/>
        <end position="130"/>
    </location>
</feature>
<reference evidence="11" key="1">
    <citation type="submission" date="2023-06" db="EMBL/GenBank/DDBJ databases">
        <authorList>
            <person name="Noh H."/>
        </authorList>
    </citation>
    <scope>NUCLEOTIDE SEQUENCE</scope>
    <source>
        <strain evidence="11">DUCC20226</strain>
    </source>
</reference>
<feature type="compositionally biased region" description="Low complexity" evidence="9">
    <location>
        <begin position="13"/>
        <end position="50"/>
    </location>
</feature>
<evidence type="ECO:0000256" key="1">
    <source>
        <dbReference type="ARBA" id="ARBA00004123"/>
    </source>
</evidence>
<feature type="compositionally biased region" description="Polar residues" evidence="9">
    <location>
        <begin position="307"/>
        <end position="318"/>
    </location>
</feature>
<sequence length="927" mass="99220">MDSAALDPRLRNPPDSSSISVSVAPAAAASSSSASSPSPSNSTSGPNGTPTANRPSSGSGTRNANGSGPAGPLHTATSAHTPGSVSSSPELQRMSDGVPFQSAYPHPNANAHTQAQAQAQAHAHAHPVTASSSTGAFSDEPPGDQDNSGADPKKARACEACRGLKVRCEPAPDDPEGACKRCAKAGRNCIITQPTRKRQKKTDSRVAELEKKIDALTATLSATKAGQAGQVGNPLFTHPGATTGFYGSPGIDPSRSWSAVDAGTSSREANMARAQDPSLVTEGMARSSASPLPSAGQKRKYTEPTEIRSNPSMPSRSQGFSDLIDRGIITMSKAAQLLDRYNYEMTPHLPGVVLPPSLTAGELRETKPILFLAIMAAASSETPEIQRIAVKELMQTFAERIVIIGEKSLELVQALTVAVMWYWPPEDLEDIKFYQLVHMAMIMALDLGLGKRKPRGSKPSLWGSPTKRHPQPDPTTIEARRTWLLCYYLTVNTAMALHRPFLLRWTTFMAECMDILESSPEAAPTDKYFCHLVWTHQLVEEIGFQFCMDDPSVSVSLSDHMTQHRIRSFERELDKHKTQVPAELMQPSLKLGFDTLSLYMHELALQTDPADAFKAPFPSDSLVSNAPLTPAYTSALAACLTAIDGIFDTFLVMDPVSIRCMPVFNFVRISYATVILIKIYLASSDPSSDLGKVIDKDSLKVEQRLSHLIEKYRAVAANGKYRPASNFLTIIVMIRSWFLKFSQGDLKRDAAKADVAARATAPSQAENSTQARSNPLQLLSEAATNNQAAGGNSQTQSATNVLAPSNNGNTDVNTAWANSSHGASSNQKPDGGRNSSMPPPPQPQTPVHAHQHGFMGGSPAPWLSFGSDFDYISLGDGFAQAWDMTMEGLGDGQGGLQDFNNGFALLPLEPLSGPTGGNVPGSDVFPS</sequence>
<dbReference type="SMART" id="SM00066">
    <property type="entry name" value="GAL4"/>
    <property type="match status" value="1"/>
</dbReference>
<dbReference type="CDD" id="cd12148">
    <property type="entry name" value="fungal_TF_MHR"/>
    <property type="match status" value="1"/>
</dbReference>
<keyword evidence="2" id="KW-0479">Metal-binding</keyword>
<feature type="coiled-coil region" evidence="8">
    <location>
        <begin position="199"/>
        <end position="226"/>
    </location>
</feature>
<evidence type="ECO:0000256" key="6">
    <source>
        <dbReference type="ARBA" id="ARBA00023163"/>
    </source>
</evidence>
<dbReference type="PROSITE" id="PS50048">
    <property type="entry name" value="ZN2_CY6_FUNGAL_2"/>
    <property type="match status" value="1"/>
</dbReference>
<dbReference type="SUPFAM" id="SSF57701">
    <property type="entry name" value="Zn2/Cys6 DNA-binding domain"/>
    <property type="match status" value="1"/>
</dbReference>
<dbReference type="PANTHER" id="PTHR31845">
    <property type="entry name" value="FINGER DOMAIN PROTEIN, PUTATIVE-RELATED"/>
    <property type="match status" value="1"/>
</dbReference>
<dbReference type="GO" id="GO:0008270">
    <property type="term" value="F:zinc ion binding"/>
    <property type="evidence" value="ECO:0007669"/>
    <property type="project" value="InterPro"/>
</dbReference>
<feature type="region of interest" description="Disordered" evidence="9">
    <location>
        <begin position="450"/>
        <end position="474"/>
    </location>
</feature>
<evidence type="ECO:0000256" key="7">
    <source>
        <dbReference type="ARBA" id="ARBA00023242"/>
    </source>
</evidence>
<evidence type="ECO:0000256" key="8">
    <source>
        <dbReference type="SAM" id="Coils"/>
    </source>
</evidence>
<proteinExistence type="predicted"/>
<feature type="compositionally biased region" description="Polar residues" evidence="9">
    <location>
        <begin position="785"/>
        <end position="836"/>
    </location>
</feature>
<dbReference type="PANTHER" id="PTHR31845:SF39">
    <property type="entry name" value="TRANSCRIPTION FACTOR PBCR-RELATED"/>
    <property type="match status" value="1"/>
</dbReference>
<keyword evidence="6" id="KW-0804">Transcription</keyword>
<dbReference type="PROSITE" id="PS00463">
    <property type="entry name" value="ZN2_CY6_FUNGAL_1"/>
    <property type="match status" value="1"/>
</dbReference>
<keyword evidence="8" id="KW-0175">Coiled coil</keyword>
<feature type="region of interest" description="Disordered" evidence="9">
    <location>
        <begin position="1"/>
        <end position="153"/>
    </location>
</feature>
<dbReference type="GO" id="GO:0001216">
    <property type="term" value="F:DNA-binding transcription activator activity"/>
    <property type="evidence" value="ECO:0007669"/>
    <property type="project" value="UniProtKB-ARBA"/>
</dbReference>
<evidence type="ECO:0000256" key="3">
    <source>
        <dbReference type="ARBA" id="ARBA00022833"/>
    </source>
</evidence>
<dbReference type="Gene3D" id="4.10.240.10">
    <property type="entry name" value="Zn(2)-C6 fungal-type DNA-binding domain"/>
    <property type="match status" value="1"/>
</dbReference>
<dbReference type="GO" id="GO:0006351">
    <property type="term" value="P:DNA-templated transcription"/>
    <property type="evidence" value="ECO:0007669"/>
    <property type="project" value="InterPro"/>
</dbReference>
<dbReference type="AlphaFoldDB" id="A0AAD9W835"/>
<dbReference type="GO" id="GO:0005634">
    <property type="term" value="C:nucleus"/>
    <property type="evidence" value="ECO:0007669"/>
    <property type="project" value="UniProtKB-SubCell"/>
</dbReference>
<keyword evidence="7" id="KW-0539">Nucleus</keyword>
<organism evidence="11 12">
    <name type="scientific">Phomopsis amygdali</name>
    <name type="common">Fusicoccum amygdali</name>
    <dbReference type="NCBI Taxonomy" id="1214568"/>
    <lineage>
        <taxon>Eukaryota</taxon>
        <taxon>Fungi</taxon>
        <taxon>Dikarya</taxon>
        <taxon>Ascomycota</taxon>
        <taxon>Pezizomycotina</taxon>
        <taxon>Sordariomycetes</taxon>
        <taxon>Sordariomycetidae</taxon>
        <taxon>Diaporthales</taxon>
        <taxon>Diaporthaceae</taxon>
        <taxon>Diaporthe</taxon>
    </lineage>
</organism>
<dbReference type="GO" id="GO:0000981">
    <property type="term" value="F:DNA-binding transcription factor activity, RNA polymerase II-specific"/>
    <property type="evidence" value="ECO:0007669"/>
    <property type="project" value="InterPro"/>
</dbReference>
<protein>
    <recommendedName>
        <fullName evidence="10">Zn(2)-C6 fungal-type domain-containing protein</fullName>
    </recommendedName>
</protein>
<evidence type="ECO:0000256" key="2">
    <source>
        <dbReference type="ARBA" id="ARBA00022723"/>
    </source>
</evidence>